<dbReference type="EMBL" id="KE007233">
    <property type="protein sequence ID" value="EOR00801.1"/>
    <property type="molecule type" value="Genomic_DNA"/>
</dbReference>
<dbReference type="GO" id="GO:0020037">
    <property type="term" value="F:heme binding"/>
    <property type="evidence" value="ECO:0007669"/>
    <property type="project" value="UniProtKB-ARBA"/>
</dbReference>
<dbReference type="Gene3D" id="3.10.120.10">
    <property type="entry name" value="Cytochrome b5-like heme/steroid binding domain"/>
    <property type="match status" value="1"/>
</dbReference>
<accession>R9AL84</accession>
<dbReference type="SUPFAM" id="SSF52283">
    <property type="entry name" value="Formate/glycerate dehydrogenase catalytic domain-like"/>
    <property type="match status" value="1"/>
</dbReference>
<dbReference type="GO" id="GO:0016618">
    <property type="term" value="F:hydroxypyruvate reductase [NAD(P)H] activity"/>
    <property type="evidence" value="ECO:0007669"/>
    <property type="project" value="TreeGrafter"/>
</dbReference>
<dbReference type="OrthoDB" id="9991913at2759"/>
<protein>
    <submittedName>
        <fullName evidence="6">Glyoxylate reductase/hydroxypyruvate reductase</fullName>
    </submittedName>
</protein>
<dbReference type="FunFam" id="3.10.120.10:FF:000003">
    <property type="entry name" value="membrane-associated progesterone receptor component 1"/>
    <property type="match status" value="1"/>
</dbReference>
<proteinExistence type="inferred from homology"/>
<dbReference type="STRING" id="1299270.R9AL84"/>
<comment type="similarity">
    <text evidence="2">Belongs to the cytochrome b5 family. MAPR subfamily.</text>
</comment>
<evidence type="ECO:0000256" key="4">
    <source>
        <dbReference type="SAM" id="MobiDB-lite"/>
    </source>
</evidence>
<dbReference type="RefSeq" id="XP_009268514.1">
    <property type="nucleotide sequence ID" value="XM_009270239.1"/>
</dbReference>
<dbReference type="PROSITE" id="PS00671">
    <property type="entry name" value="D_2_HYDROXYACID_DH_3"/>
    <property type="match status" value="1"/>
</dbReference>
<dbReference type="InterPro" id="IPR006140">
    <property type="entry name" value="D-isomer_DH_NAD-bd"/>
</dbReference>
<dbReference type="HOGENOM" id="CLU_019796_1_2_1"/>
<dbReference type="GeneID" id="20373563"/>
<dbReference type="SUPFAM" id="SSF55856">
    <property type="entry name" value="Cytochrome b5-like heme/steroid binding domain"/>
    <property type="match status" value="1"/>
</dbReference>
<comment type="similarity">
    <text evidence="3">Belongs to the D-isomer specific 2-hydroxyacid dehydrogenase family.</text>
</comment>
<keyword evidence="7" id="KW-1185">Reference proteome</keyword>
<dbReference type="KEGG" id="wic:J056_000611"/>
<keyword evidence="6" id="KW-0670">Pyruvate</keyword>
<dbReference type="InterPro" id="IPR036400">
    <property type="entry name" value="Cyt_B5-like_heme/steroid_sf"/>
</dbReference>
<dbReference type="Pfam" id="PF02826">
    <property type="entry name" value="2-Hacid_dh_C"/>
    <property type="match status" value="1"/>
</dbReference>
<dbReference type="PANTHER" id="PTHR10996">
    <property type="entry name" value="2-HYDROXYACID DEHYDROGENASE-RELATED"/>
    <property type="match status" value="1"/>
</dbReference>
<dbReference type="Pfam" id="PF00389">
    <property type="entry name" value="2-Hacid_dh"/>
    <property type="match status" value="1"/>
</dbReference>
<dbReference type="GO" id="GO:0051287">
    <property type="term" value="F:NAD binding"/>
    <property type="evidence" value="ECO:0007669"/>
    <property type="project" value="InterPro"/>
</dbReference>
<dbReference type="GO" id="GO:0005829">
    <property type="term" value="C:cytosol"/>
    <property type="evidence" value="ECO:0007669"/>
    <property type="project" value="TreeGrafter"/>
</dbReference>
<evidence type="ECO:0000256" key="1">
    <source>
        <dbReference type="ARBA" id="ARBA00023002"/>
    </source>
</evidence>
<evidence type="ECO:0000256" key="3">
    <source>
        <dbReference type="RuleBase" id="RU003719"/>
    </source>
</evidence>
<reference evidence="7" key="1">
    <citation type="journal article" date="2013" name="BMC Genomics">
        <title>Genome and transcriptome sequencing of the halophilic fungus Wallemia ichthyophaga: haloadaptations present and absent.</title>
        <authorList>
            <person name="Zajc J."/>
            <person name="Liu Y."/>
            <person name="Dai W."/>
            <person name="Yang Z."/>
            <person name="Hu J."/>
            <person name="Gostincar C."/>
            <person name="Gunde-Cimerman N."/>
        </authorList>
    </citation>
    <scope>NUCLEOTIDE SEQUENCE [LARGE SCALE GENOMIC DNA]</scope>
    <source>
        <strain evidence="7">EXF-994 / CBS 113033</strain>
    </source>
</reference>
<dbReference type="InterPro" id="IPR006139">
    <property type="entry name" value="D-isomer_2_OHA_DH_cat_dom"/>
</dbReference>
<sequence length="488" mass="53413">MGFFDSVKSYFAGQEPSEDDNKSPMQAPAAQLDPPKDTPISAAELSMHDGSNDKPIYVAIKGTVFDVTKKADMYGSGKSYNIFAGKDGSRGLGMSSLNPEDAVADYSTLTEKESSVLDDWFKFFSKRYNIACTCACTTPNSLSFYNDMRIAGTLNIPKIVLTRPLMPEIMAKFQSRPVNLTCWETDTPAPREWLLDNVSGADALLVMLSDKVDKELLDKAGTNLKAISTMSVGVDHCDLAQLKERNVRLSNTPDLLTSATAEIGALLYLAAARRASESIAFIQRNQWPQVGWGPLLMAGQLSENKTLGFLGFGRIAQATMHRLVPFGIKKVIYTDSGRTDRSARNAELSKTYDIEIKRVDLSTLAQDSDALILLAAMTADMKHIINRDFLNNMKKTSFVVNVARGPLIDTYALNDAINENVIAGAGLDVIEGEPHIDSNHPLVKNDKVFLLPHIGSSTVETRYAMADLSVSNALKGAYNEDMQSQINL</sequence>
<evidence type="ECO:0000313" key="7">
    <source>
        <dbReference type="Proteomes" id="UP000014064"/>
    </source>
</evidence>
<dbReference type="SMART" id="SM01117">
    <property type="entry name" value="Cyt-b5"/>
    <property type="match status" value="1"/>
</dbReference>
<organism evidence="6 7">
    <name type="scientific">Wallemia ichthyophaga (strain EXF-994 / CBS 113033)</name>
    <dbReference type="NCBI Taxonomy" id="1299270"/>
    <lineage>
        <taxon>Eukaryota</taxon>
        <taxon>Fungi</taxon>
        <taxon>Dikarya</taxon>
        <taxon>Basidiomycota</taxon>
        <taxon>Wallemiomycotina</taxon>
        <taxon>Wallemiomycetes</taxon>
        <taxon>Wallemiales</taxon>
        <taxon>Wallemiaceae</taxon>
        <taxon>Wallemia</taxon>
    </lineage>
</organism>
<name>R9AL84_WALI9</name>
<dbReference type="Pfam" id="PF00173">
    <property type="entry name" value="Cyt-b5"/>
    <property type="match status" value="1"/>
</dbReference>
<evidence type="ECO:0000259" key="5">
    <source>
        <dbReference type="SMART" id="SM01117"/>
    </source>
</evidence>
<dbReference type="InterPro" id="IPR050223">
    <property type="entry name" value="D-isomer_2-hydroxyacid_DH"/>
</dbReference>
<evidence type="ECO:0000313" key="6">
    <source>
        <dbReference type="EMBL" id="EOR00801.1"/>
    </source>
</evidence>
<evidence type="ECO:0000256" key="2">
    <source>
        <dbReference type="ARBA" id="ARBA00038357"/>
    </source>
</evidence>
<dbReference type="SUPFAM" id="SSF51735">
    <property type="entry name" value="NAD(P)-binding Rossmann-fold domains"/>
    <property type="match status" value="1"/>
</dbReference>
<dbReference type="eggNOG" id="KOG0069">
    <property type="taxonomic scope" value="Eukaryota"/>
</dbReference>
<dbReference type="InterPro" id="IPR036291">
    <property type="entry name" value="NAD(P)-bd_dom_sf"/>
</dbReference>
<dbReference type="GO" id="GO:0030267">
    <property type="term" value="F:glyoxylate reductase (NADPH) activity"/>
    <property type="evidence" value="ECO:0007669"/>
    <property type="project" value="TreeGrafter"/>
</dbReference>
<dbReference type="AlphaFoldDB" id="R9AL84"/>
<dbReference type="PANTHER" id="PTHR10996:SF277">
    <property type="entry name" value="GLYOXYLATE REDUCTASE_HYDROXYPYRUVATE REDUCTASE"/>
    <property type="match status" value="1"/>
</dbReference>
<dbReference type="InterPro" id="IPR029753">
    <property type="entry name" value="D-isomer_DH_CS"/>
</dbReference>
<feature type="region of interest" description="Disordered" evidence="4">
    <location>
        <begin position="1"/>
        <end position="45"/>
    </location>
</feature>
<feature type="domain" description="Cytochrome b5 heme-binding" evidence="5">
    <location>
        <begin position="40"/>
        <end position="135"/>
    </location>
</feature>
<gene>
    <name evidence="6" type="ORF">J056_000611</name>
</gene>
<dbReference type="Proteomes" id="UP000014064">
    <property type="component" value="Unassembled WGS sequence"/>
</dbReference>
<keyword evidence="1 3" id="KW-0560">Oxidoreductase</keyword>
<dbReference type="Gene3D" id="3.40.50.720">
    <property type="entry name" value="NAD(P)-binding Rossmann-like Domain"/>
    <property type="match status" value="2"/>
</dbReference>
<dbReference type="CDD" id="cd05301">
    <property type="entry name" value="GDH"/>
    <property type="match status" value="1"/>
</dbReference>
<dbReference type="InterPro" id="IPR001199">
    <property type="entry name" value="Cyt_B5-like_heme/steroid-bd"/>
</dbReference>
<dbReference type="eggNOG" id="KOG1110">
    <property type="taxonomic scope" value="Eukaryota"/>
</dbReference>